<feature type="compositionally biased region" description="Gly residues" evidence="1">
    <location>
        <begin position="456"/>
        <end position="470"/>
    </location>
</feature>
<proteinExistence type="predicted"/>
<reference evidence="3" key="1">
    <citation type="journal article" date="2019" name="Int. J. Syst. Evol. Microbiol.">
        <title>The Global Catalogue of Microorganisms (GCM) 10K type strain sequencing project: providing services to taxonomists for standard genome sequencing and annotation.</title>
        <authorList>
            <consortium name="The Broad Institute Genomics Platform"/>
            <consortium name="The Broad Institute Genome Sequencing Center for Infectious Disease"/>
            <person name="Wu L."/>
            <person name="Ma J."/>
        </authorList>
    </citation>
    <scope>NUCLEOTIDE SEQUENCE [LARGE SCALE GENOMIC DNA]</scope>
    <source>
        <strain evidence="3">CGMCC 4.7304</strain>
    </source>
</reference>
<evidence type="ECO:0000256" key="1">
    <source>
        <dbReference type="SAM" id="MobiDB-lite"/>
    </source>
</evidence>
<feature type="compositionally biased region" description="Basic and acidic residues" evidence="1">
    <location>
        <begin position="418"/>
        <end position="427"/>
    </location>
</feature>
<name>A0ABW0Z9Q3_9ACTN</name>
<feature type="compositionally biased region" description="Basic and acidic residues" evidence="1">
    <location>
        <begin position="520"/>
        <end position="549"/>
    </location>
</feature>
<feature type="region of interest" description="Disordered" evidence="1">
    <location>
        <begin position="418"/>
        <end position="590"/>
    </location>
</feature>
<organism evidence="2 3">
    <name type="scientific">Streptomyces gamaensis</name>
    <dbReference type="NCBI Taxonomy" id="1763542"/>
    <lineage>
        <taxon>Bacteria</taxon>
        <taxon>Bacillati</taxon>
        <taxon>Actinomycetota</taxon>
        <taxon>Actinomycetes</taxon>
        <taxon>Kitasatosporales</taxon>
        <taxon>Streptomycetaceae</taxon>
        <taxon>Streptomyces</taxon>
    </lineage>
</organism>
<protein>
    <submittedName>
        <fullName evidence="2">Uncharacterized protein</fullName>
    </submittedName>
</protein>
<feature type="compositionally biased region" description="Low complexity" evidence="1">
    <location>
        <begin position="471"/>
        <end position="489"/>
    </location>
</feature>
<evidence type="ECO:0000313" key="2">
    <source>
        <dbReference type="EMBL" id="MFC5724066.1"/>
    </source>
</evidence>
<feature type="compositionally biased region" description="Basic and acidic residues" evidence="1">
    <location>
        <begin position="557"/>
        <end position="587"/>
    </location>
</feature>
<accession>A0ABW0Z9Q3</accession>
<feature type="compositionally biased region" description="Basic and acidic residues" evidence="1">
    <location>
        <begin position="435"/>
        <end position="453"/>
    </location>
</feature>
<keyword evidence="3" id="KW-1185">Reference proteome</keyword>
<gene>
    <name evidence="2" type="ORF">ACFP1Z_28250</name>
</gene>
<evidence type="ECO:0000313" key="3">
    <source>
        <dbReference type="Proteomes" id="UP001596083"/>
    </source>
</evidence>
<comment type="caution">
    <text evidence="2">The sequence shown here is derived from an EMBL/GenBank/DDBJ whole genome shotgun (WGS) entry which is preliminary data.</text>
</comment>
<sequence length="679" mass="73376">MRLIYPTTVPQYIGNFEELEKAATGLRGDADGIRMHGLAVHGRFQLLDGHYQAPEIGQLLATTRPVADKAGAFADHLETVADALDVFVQVARPLAKRLEQLRDEAAAFLTTVEGDDEWTFDSKKVDRHEKLRTDINATVSAFQDAERNAADRITAIVGGTRFVKDDGSHQVDLTTAMYGYDAETMNQAEMPWGSPVEQSHHAWDLGYQIKSFAWEGFAKDGFWEGLKGLGSLVTFDGDAWGQLGDTVAGIGHYSVSPFTSLLDLAFGEDEPDPDVERQKKAARDFGKSFVAWDMWEKNPGQAAGTVVFNVLTLGIGAAAAGKLGEAGKAGTAAKVGATALRAGEYLDPLSASLKLGGKALGSLPKISDVTAAIQQRVGAALGADRVHSVLELADGSKLRLEDGKFIPVDADGKVVKDAAHHEPRADQRAVSGDMPAERELARAKTGAHTHESTARGGSGPVGDHSGGGSSSGAPNHGGRQPDTSAPSAGGHSGHSGEHHASTSNGAEAERANEPVPELTPEERAAHRSHLEEVEGRHPEDFDHLQRDPDDNWGIKPKTQEEARVGLDLRDQGRLPADIRRPPQRDSGEFYSASTGRYYDIKGVHSDWPPFNNVRDKSQPFKGAYNPANNGRWVNKLKEQIVGHKRIVILDIRNANQAAIDDVRSIVERNGWEDNVIWYP</sequence>
<dbReference type="Proteomes" id="UP001596083">
    <property type="component" value="Unassembled WGS sequence"/>
</dbReference>
<dbReference type="EMBL" id="JBHSPB010000023">
    <property type="protein sequence ID" value="MFC5724066.1"/>
    <property type="molecule type" value="Genomic_DNA"/>
</dbReference>
<dbReference type="RefSeq" id="WP_390320495.1">
    <property type="nucleotide sequence ID" value="NZ_JBHSPB010000023.1"/>
</dbReference>